<dbReference type="InterPro" id="IPR035979">
    <property type="entry name" value="RBD_domain_sf"/>
</dbReference>
<dbReference type="Pfam" id="PF00076">
    <property type="entry name" value="RRM_1"/>
    <property type="match status" value="1"/>
</dbReference>
<dbReference type="FunFam" id="1.10.8.430:FF:000002">
    <property type="entry name" value="Disease resistance protein (TIR-NBS-LRR class)"/>
    <property type="match status" value="1"/>
</dbReference>
<comment type="catalytic activity">
    <reaction evidence="5">
        <text>NAD(+) + H2O = ADP-D-ribose + nicotinamide + H(+)</text>
        <dbReference type="Rhea" id="RHEA:16301"/>
        <dbReference type="ChEBI" id="CHEBI:15377"/>
        <dbReference type="ChEBI" id="CHEBI:15378"/>
        <dbReference type="ChEBI" id="CHEBI:17154"/>
        <dbReference type="ChEBI" id="CHEBI:57540"/>
        <dbReference type="ChEBI" id="CHEBI:57967"/>
        <dbReference type="EC" id="3.2.2.6"/>
    </reaction>
    <physiologicalReaction direction="left-to-right" evidence="5">
        <dbReference type="Rhea" id="RHEA:16302"/>
    </physiologicalReaction>
</comment>
<keyword evidence="4" id="KW-0520">NAD</keyword>
<evidence type="ECO:0000256" key="6">
    <source>
        <dbReference type="PROSITE-ProRule" id="PRU00176"/>
    </source>
</evidence>
<keyword evidence="3" id="KW-0611">Plant defense</keyword>
<dbReference type="GO" id="GO:0006952">
    <property type="term" value="P:defense response"/>
    <property type="evidence" value="ECO:0007669"/>
    <property type="project" value="InterPro"/>
</dbReference>
<dbReference type="Gene3D" id="3.40.50.300">
    <property type="entry name" value="P-loop containing nucleotide triphosphate hydrolases"/>
    <property type="match status" value="1"/>
</dbReference>
<proteinExistence type="predicted"/>
<dbReference type="FunFam" id="3.40.50.10140:FF:000007">
    <property type="entry name" value="Disease resistance protein (TIR-NBS-LRR class)"/>
    <property type="match status" value="1"/>
</dbReference>
<evidence type="ECO:0000256" key="1">
    <source>
        <dbReference type="ARBA" id="ARBA00011982"/>
    </source>
</evidence>
<dbReference type="PROSITE" id="PS50104">
    <property type="entry name" value="TIR"/>
    <property type="match status" value="1"/>
</dbReference>
<evidence type="ECO:0000256" key="4">
    <source>
        <dbReference type="ARBA" id="ARBA00023027"/>
    </source>
</evidence>
<sequence>MASTSIQNVSQGKYDVFLSFRGEDTRKSFTDHLSAALKNKRIYVFRDDKELQKGVSISPGLLKAIEESRISVIVLSKNYASSTWCLDELVKIVECKNREDQIFPIFYDVEPTVVRKQTASFGEAFAKHEKVFRNNVEKVQKWRDALKVVANKSGWELKDRNESEFIEEIVNVISSKIHTEPKTVKELVGIESRLEKLRFLMGTGSTDVRMIGIWGMGGLGKTTLARVVYDLISHEFYASSFLADVRERFEKEGSVISLQKQLLSNLLKLGDISIWHVDDGINIIGSRLRQQKVLLVIDDVADVEQLQSLAGKRDWFGLGSRILITTRDKQLLVAHEVDEEHILNLDVLNDDEALQLFSMKAFKSHQPVEEYVELSKRVLNYASGLPLALKVLGSFLIGRSVDQWRSALERLKRDPSNKIMSILQISFDGLQDSEKKIFLDVACFFKQKNRDYGSEVVEGMIIDVHFFLKNEVRLSAKAFSLMTNLRFLNIGNVQLPEGLEYLSNKLRLLNWHRYPLKSLPSNLQLDKIVEFQMCYSHIEELWKGIKPLNTLKVMKLSHSENLIKTPNFIEVPNLEVLDLKGCTSLREIHSSLLRHNKLILLNLKGCTSLTTLPGEIFMKSLKTLVLSGCLKLRKFPHVGGSMECLQELFLDETNIKEMPLSIEHLSGLVQLTLKDCKNLSSLPVTISSLKCLRTLKLSGCSKLKKFPAIVASMEDLSELYLDGTYITEVPSSIELLTGLELLNLNDCKNLKWQPQSPLQLVPSPKHSFVPNDVVSRNKRQIMSGNSNSGCNVYIGNLDEKVNERVLYDILIQAGRVVDLYIPRDKETDKPKGFAFVEYESEEIGHYAIKLFSGIVTLYNRTLRFALSGQDKNAQNSSMTTTPLSSRKSRSDPVPMPVNGMEISHHSMRISVPRHYSSEEPPPPGVTLETNGYETHLNVTNYDYSRRVFGATLDSISRSRSGHYNSSNRHY</sequence>
<evidence type="ECO:0000256" key="3">
    <source>
        <dbReference type="ARBA" id="ARBA00022821"/>
    </source>
</evidence>
<comment type="caution">
    <text evidence="10">The sequence shown here is derived from an EMBL/GenBank/DDBJ whole genome shotgun (WGS) entry which is preliminary data.</text>
</comment>
<dbReference type="SMART" id="SM00255">
    <property type="entry name" value="TIR"/>
    <property type="match status" value="1"/>
</dbReference>
<dbReference type="GO" id="GO:0043531">
    <property type="term" value="F:ADP binding"/>
    <property type="evidence" value="ECO:0007669"/>
    <property type="project" value="InterPro"/>
</dbReference>
<dbReference type="InterPro" id="IPR000504">
    <property type="entry name" value="RRM_dom"/>
</dbReference>
<evidence type="ECO:0000256" key="7">
    <source>
        <dbReference type="SAM" id="MobiDB-lite"/>
    </source>
</evidence>
<accession>A0AAP0N2E8</accession>
<keyword evidence="11" id="KW-1185">Reference proteome</keyword>
<dbReference type="PANTHER" id="PTHR11017:SF527">
    <property type="entry name" value="TMV RESISTANCE PROTEIN N-LIKE"/>
    <property type="match status" value="1"/>
</dbReference>
<dbReference type="AlphaFoldDB" id="A0AAP0N2E8"/>
<dbReference type="InterPro" id="IPR032675">
    <property type="entry name" value="LRR_dom_sf"/>
</dbReference>
<dbReference type="SUPFAM" id="SSF54928">
    <property type="entry name" value="RNA-binding domain, RBD"/>
    <property type="match status" value="1"/>
</dbReference>
<dbReference type="Gene3D" id="3.80.10.10">
    <property type="entry name" value="Ribonuclease Inhibitor"/>
    <property type="match status" value="2"/>
</dbReference>
<reference evidence="10 11" key="1">
    <citation type="submission" date="2024-05" db="EMBL/GenBank/DDBJ databases">
        <title>Haplotype-resolved chromosome-level genome assembly of Huyou (Citrus changshanensis).</title>
        <authorList>
            <person name="Miao C."/>
            <person name="Chen W."/>
            <person name="Wu Y."/>
            <person name="Wang L."/>
            <person name="Zhao S."/>
            <person name="Grierson D."/>
            <person name="Xu C."/>
            <person name="Chen K."/>
        </authorList>
    </citation>
    <scope>NUCLEOTIDE SEQUENCE [LARGE SCALE GENOMIC DNA]</scope>
    <source>
        <strain evidence="10">01-14</strain>
        <tissue evidence="10">Leaf</tissue>
    </source>
</reference>
<keyword evidence="6" id="KW-0694">RNA-binding</keyword>
<organism evidence="10 11">
    <name type="scientific">Citrus x changshan-huyou</name>
    <dbReference type="NCBI Taxonomy" id="2935761"/>
    <lineage>
        <taxon>Eukaryota</taxon>
        <taxon>Viridiplantae</taxon>
        <taxon>Streptophyta</taxon>
        <taxon>Embryophyta</taxon>
        <taxon>Tracheophyta</taxon>
        <taxon>Spermatophyta</taxon>
        <taxon>Magnoliopsida</taxon>
        <taxon>eudicotyledons</taxon>
        <taxon>Gunneridae</taxon>
        <taxon>Pentapetalae</taxon>
        <taxon>rosids</taxon>
        <taxon>malvids</taxon>
        <taxon>Sapindales</taxon>
        <taxon>Rutaceae</taxon>
        <taxon>Aurantioideae</taxon>
        <taxon>Citrus</taxon>
    </lineage>
</organism>
<dbReference type="EMBL" id="JBCGBO010000001">
    <property type="protein sequence ID" value="KAK9229116.1"/>
    <property type="molecule type" value="Genomic_DNA"/>
</dbReference>
<dbReference type="GO" id="GO:0007165">
    <property type="term" value="P:signal transduction"/>
    <property type="evidence" value="ECO:0007669"/>
    <property type="project" value="InterPro"/>
</dbReference>
<dbReference type="SMART" id="SM00360">
    <property type="entry name" value="RRM"/>
    <property type="match status" value="1"/>
</dbReference>
<dbReference type="InterPro" id="IPR035897">
    <property type="entry name" value="Toll_tir_struct_dom_sf"/>
</dbReference>
<feature type="region of interest" description="Disordered" evidence="7">
    <location>
        <begin position="870"/>
        <end position="897"/>
    </location>
</feature>
<dbReference type="SUPFAM" id="SSF52058">
    <property type="entry name" value="L domain-like"/>
    <property type="match status" value="1"/>
</dbReference>
<dbReference type="Pfam" id="PF00931">
    <property type="entry name" value="NB-ARC"/>
    <property type="match status" value="1"/>
</dbReference>
<dbReference type="SUPFAM" id="SSF52200">
    <property type="entry name" value="Toll/Interleukin receptor TIR domain"/>
    <property type="match status" value="1"/>
</dbReference>
<dbReference type="Gene3D" id="3.40.50.10140">
    <property type="entry name" value="Toll/interleukin-1 receptor homology (TIR) domain"/>
    <property type="match status" value="1"/>
</dbReference>
<dbReference type="PANTHER" id="PTHR11017">
    <property type="entry name" value="LEUCINE-RICH REPEAT-CONTAINING PROTEIN"/>
    <property type="match status" value="1"/>
</dbReference>
<dbReference type="EC" id="3.2.2.6" evidence="1"/>
<dbReference type="PROSITE" id="PS50102">
    <property type="entry name" value="RRM"/>
    <property type="match status" value="1"/>
</dbReference>
<evidence type="ECO:0000313" key="11">
    <source>
        <dbReference type="Proteomes" id="UP001428341"/>
    </source>
</evidence>
<dbReference type="InterPro" id="IPR027417">
    <property type="entry name" value="P-loop_NTPase"/>
</dbReference>
<protein>
    <recommendedName>
        <fullName evidence="1">ADP-ribosyl cyclase/cyclic ADP-ribose hydrolase</fullName>
        <ecNumber evidence="1">3.2.2.6</ecNumber>
    </recommendedName>
</protein>
<dbReference type="InterPro" id="IPR000157">
    <property type="entry name" value="TIR_dom"/>
</dbReference>
<dbReference type="InterPro" id="IPR044974">
    <property type="entry name" value="Disease_R_plants"/>
</dbReference>
<gene>
    <name evidence="10" type="ORF">WN944_022073</name>
</gene>
<dbReference type="GO" id="GO:0003723">
    <property type="term" value="F:RNA binding"/>
    <property type="evidence" value="ECO:0007669"/>
    <property type="project" value="UniProtKB-UniRule"/>
</dbReference>
<dbReference type="Proteomes" id="UP001428341">
    <property type="component" value="Unassembled WGS sequence"/>
</dbReference>
<evidence type="ECO:0000259" key="8">
    <source>
        <dbReference type="PROSITE" id="PS50102"/>
    </source>
</evidence>
<evidence type="ECO:0000256" key="5">
    <source>
        <dbReference type="ARBA" id="ARBA00047304"/>
    </source>
</evidence>
<dbReference type="Gene3D" id="3.30.70.330">
    <property type="match status" value="1"/>
</dbReference>
<dbReference type="GO" id="GO:0061809">
    <property type="term" value="F:NAD+ nucleosidase activity, cyclic ADP-ribose generating"/>
    <property type="evidence" value="ECO:0007669"/>
    <property type="project" value="UniProtKB-EC"/>
</dbReference>
<dbReference type="InterPro" id="IPR002182">
    <property type="entry name" value="NB-ARC"/>
</dbReference>
<feature type="compositionally biased region" description="Polar residues" evidence="7">
    <location>
        <begin position="870"/>
        <end position="885"/>
    </location>
</feature>
<name>A0AAP0N2E8_9ROSI</name>
<dbReference type="InterPro" id="IPR058546">
    <property type="entry name" value="RPS4B/Roq1-like_LRR"/>
</dbReference>
<dbReference type="Pfam" id="PF23286">
    <property type="entry name" value="LRR_13"/>
    <property type="match status" value="1"/>
</dbReference>
<feature type="domain" description="TIR" evidence="9">
    <location>
        <begin position="12"/>
        <end position="177"/>
    </location>
</feature>
<dbReference type="Pfam" id="PF01582">
    <property type="entry name" value="TIR"/>
    <property type="match status" value="1"/>
</dbReference>
<dbReference type="PRINTS" id="PR00364">
    <property type="entry name" value="DISEASERSIST"/>
</dbReference>
<feature type="domain" description="RRM" evidence="8">
    <location>
        <begin position="790"/>
        <end position="869"/>
    </location>
</feature>
<evidence type="ECO:0000256" key="2">
    <source>
        <dbReference type="ARBA" id="ARBA00022801"/>
    </source>
</evidence>
<dbReference type="Gene3D" id="1.10.8.430">
    <property type="entry name" value="Helical domain of apoptotic protease-activating factors"/>
    <property type="match status" value="1"/>
</dbReference>
<dbReference type="SUPFAM" id="SSF52540">
    <property type="entry name" value="P-loop containing nucleoside triphosphate hydrolases"/>
    <property type="match status" value="1"/>
</dbReference>
<evidence type="ECO:0000313" key="10">
    <source>
        <dbReference type="EMBL" id="KAK9229116.1"/>
    </source>
</evidence>
<evidence type="ECO:0000259" key="9">
    <source>
        <dbReference type="PROSITE" id="PS50104"/>
    </source>
</evidence>
<dbReference type="InterPro" id="IPR012677">
    <property type="entry name" value="Nucleotide-bd_a/b_plait_sf"/>
</dbReference>
<keyword evidence="2" id="KW-0378">Hydrolase</keyword>
<dbReference type="InterPro" id="IPR042197">
    <property type="entry name" value="Apaf_helical"/>
</dbReference>